<keyword evidence="5 8" id="KW-0378">Hydrolase</keyword>
<feature type="compositionally biased region" description="Acidic residues" evidence="6">
    <location>
        <begin position="1014"/>
        <end position="1028"/>
    </location>
</feature>
<keyword evidence="4" id="KW-0597">Phosphoprotein</keyword>
<dbReference type="OrthoDB" id="4567at2759"/>
<evidence type="ECO:0000256" key="3">
    <source>
        <dbReference type="ARBA" id="ARBA00012638"/>
    </source>
</evidence>
<dbReference type="InterPro" id="IPR031315">
    <property type="entry name" value="LNS2/PITP"/>
</dbReference>
<organism evidence="8 9">
    <name type="scientific">Coemansia erecta</name>
    <dbReference type="NCBI Taxonomy" id="147472"/>
    <lineage>
        <taxon>Eukaryota</taxon>
        <taxon>Fungi</taxon>
        <taxon>Fungi incertae sedis</taxon>
        <taxon>Zoopagomycota</taxon>
        <taxon>Kickxellomycotina</taxon>
        <taxon>Kickxellomycetes</taxon>
        <taxon>Kickxellales</taxon>
        <taxon>Kickxellaceae</taxon>
        <taxon>Coemansia</taxon>
    </lineage>
</organism>
<feature type="region of interest" description="Disordered" evidence="6">
    <location>
        <begin position="952"/>
        <end position="1102"/>
    </location>
</feature>
<accession>A0A9W8CNU5</accession>
<evidence type="ECO:0000313" key="9">
    <source>
        <dbReference type="Proteomes" id="UP001149813"/>
    </source>
</evidence>
<dbReference type="InterPro" id="IPR026058">
    <property type="entry name" value="LIPIN"/>
</dbReference>
<sequence>MQYVGKVFSTVSQLYKELNPATLSGAIDVVVVEDRDGNFSCSPFHVRFGKLQLLRPSDKTVQVIVNDKPAEFYMKVSDSGEAFFVLETESDVPSQFMTSPVASPALSFRMDDDPDFLDLSGNIAAADGLSKDGYVSAHGSEHESGSGSESGSESDSERGSEPELEPMTAVSNIDIDIDGSGNGDDHAHSDTEAPGTSWHARSSASIGPGASGIMFNDDMAMLSSRQSERILHQLGDGPVDSDLLAAAAAAAASMSEAGGSSATRQRSSSTYAGGGFQRRPMSIASDSAPFSHARRTSESHAEPGAATDSERDSHQLHSEWDWGVKITPPAQPAADTTTVDTTAADTTAADTTAADTTVASAQPKEHILDVTSLLASAASSSSSSSSPPDPVLQISLCGIEALQTAVDSTLQQRIFDSARVRAETFATDPIGITTNPNLVFLQNSEYVQGEALVLALVSQLAYGQPLDSCLRRQQNTVEGSVAHAVVTMPSLVGQQHQLQQLRVSGSAAVSPPDGPAEPADGKTLDLISANDRAVVGDTVAAGGSTPSKPEGRRWWRWGQRNGAASTAAPSTQTSTVTATASKAAAAATATATTTVSADTAATADAVSINMPPLSDAEDVATGGGADLSGDELGVGYMSEDGSLPHPLRRQNPLRYAKTLRLTSDQLRSLSLKRGANDIKFLVPSNKAYCEAKLYLYRYDTQIVISDIDGTITKSDALGHLFNMVGKDWTHHGVAKLYTDIANNGYEILYLTSRAIGQADGTRDFLTHVKQGEYRLPGGPLLLSPDRLFTSFHREVIMKRPQEFKMACLRDIKNLFGDQSPFYAGFGNRITDAMSYRSVNVPVSRICTIDTYGEIKLDLLPGYKSSYVKINDLVDMMFPALSSKLDPKFNDWEYWKPSLPQIDDELAEIDAMLALEANKSAAKSPVAAPSPQKKAPSQDAVAVIAMRHRADSWASAVRGSSPPPLSKPGQDNHAMLPSVPRPNSVSFSSDIATAPSLATPAQAGVRDSGNNGYEEKEEEDDDDDDDEGSIMDSSIVAAASRLVPQIHTRRRTQSEHSTVADTDDINTGHSDESDYSEDNQEGDDEDEDEDEDISDIDEEDDQIDQEMLDIMHDMEQLQRLQ</sequence>
<dbReference type="AlphaFoldDB" id="A0A9W8CNU5"/>
<dbReference type="EC" id="3.1.3.4" evidence="3"/>
<dbReference type="InterPro" id="IPR023214">
    <property type="entry name" value="HAD_sf"/>
</dbReference>
<dbReference type="SUPFAM" id="SSF56784">
    <property type="entry name" value="HAD-like"/>
    <property type="match status" value="1"/>
</dbReference>
<dbReference type="InterPro" id="IPR013209">
    <property type="entry name" value="LNS2"/>
</dbReference>
<name>A0A9W8CNU5_9FUNG</name>
<protein>
    <recommendedName>
        <fullName evidence="3">phosphatidate phosphatase</fullName>
        <ecNumber evidence="3">3.1.3.4</ecNumber>
    </recommendedName>
</protein>
<dbReference type="EMBL" id="JANBOJ010000324">
    <property type="protein sequence ID" value="KAJ1719889.1"/>
    <property type="molecule type" value="Genomic_DNA"/>
</dbReference>
<evidence type="ECO:0000256" key="6">
    <source>
        <dbReference type="SAM" id="MobiDB-lite"/>
    </source>
</evidence>
<dbReference type="Pfam" id="PF04571">
    <property type="entry name" value="Lipin_N"/>
    <property type="match status" value="1"/>
</dbReference>
<comment type="cofactor">
    <cofactor evidence="1">
        <name>Mg(2+)</name>
        <dbReference type="ChEBI" id="CHEBI:18420"/>
    </cofactor>
</comment>
<dbReference type="Pfam" id="PF08235">
    <property type="entry name" value="LNS2"/>
    <property type="match status" value="1"/>
</dbReference>
<dbReference type="PANTHER" id="PTHR12181">
    <property type="entry name" value="LIPIN"/>
    <property type="match status" value="1"/>
</dbReference>
<feature type="compositionally biased region" description="Polar residues" evidence="6">
    <location>
        <begin position="980"/>
        <end position="990"/>
    </location>
</feature>
<dbReference type="PANTHER" id="PTHR12181:SF12">
    <property type="entry name" value="PHOSPHATIDATE PHOSPHATASE"/>
    <property type="match status" value="1"/>
</dbReference>
<feature type="compositionally biased region" description="Acidic residues" evidence="6">
    <location>
        <begin position="1072"/>
        <end position="1102"/>
    </location>
</feature>
<dbReference type="Pfam" id="PF16876">
    <property type="entry name" value="Lipin_mid"/>
    <property type="match status" value="1"/>
</dbReference>
<feature type="compositionally biased region" description="Polar residues" evidence="6">
    <location>
        <begin position="1054"/>
        <end position="1067"/>
    </location>
</feature>
<dbReference type="GO" id="GO:0019432">
    <property type="term" value="P:triglyceride biosynthetic process"/>
    <property type="evidence" value="ECO:0007669"/>
    <property type="project" value="TreeGrafter"/>
</dbReference>
<feature type="compositionally biased region" description="Low complexity" evidence="6">
    <location>
        <begin position="202"/>
        <end position="211"/>
    </location>
</feature>
<feature type="region of interest" description="Disordered" evidence="6">
    <location>
        <begin position="255"/>
        <end position="316"/>
    </location>
</feature>
<evidence type="ECO:0000256" key="2">
    <source>
        <dbReference type="ARBA" id="ARBA00005476"/>
    </source>
</evidence>
<dbReference type="Gene3D" id="3.40.50.1000">
    <property type="entry name" value="HAD superfamily/HAD-like"/>
    <property type="match status" value="1"/>
</dbReference>
<dbReference type="GO" id="GO:0009062">
    <property type="term" value="P:fatty acid catabolic process"/>
    <property type="evidence" value="ECO:0007669"/>
    <property type="project" value="TreeGrafter"/>
</dbReference>
<reference evidence="8" key="1">
    <citation type="submission" date="2022-07" db="EMBL/GenBank/DDBJ databases">
        <title>Phylogenomic reconstructions and comparative analyses of Kickxellomycotina fungi.</title>
        <authorList>
            <person name="Reynolds N.K."/>
            <person name="Stajich J.E."/>
            <person name="Barry K."/>
            <person name="Grigoriev I.V."/>
            <person name="Crous P."/>
            <person name="Smith M.E."/>
        </authorList>
    </citation>
    <scope>NUCLEOTIDE SEQUENCE</scope>
    <source>
        <strain evidence="8">NBRC 32514</strain>
    </source>
</reference>
<dbReference type="InterPro" id="IPR007651">
    <property type="entry name" value="Lipin_N"/>
</dbReference>
<dbReference type="GO" id="GO:0008195">
    <property type="term" value="F:phosphatidate phosphatase activity"/>
    <property type="evidence" value="ECO:0007669"/>
    <property type="project" value="UniProtKB-EC"/>
</dbReference>
<feature type="region of interest" description="Disordered" evidence="6">
    <location>
        <begin position="134"/>
        <end position="211"/>
    </location>
</feature>
<evidence type="ECO:0000256" key="5">
    <source>
        <dbReference type="ARBA" id="ARBA00022801"/>
    </source>
</evidence>
<dbReference type="GO" id="GO:0005634">
    <property type="term" value="C:nucleus"/>
    <property type="evidence" value="ECO:0007669"/>
    <property type="project" value="UniProtKB-ARBA"/>
</dbReference>
<evidence type="ECO:0000259" key="7">
    <source>
        <dbReference type="SMART" id="SM00775"/>
    </source>
</evidence>
<dbReference type="InterPro" id="IPR036412">
    <property type="entry name" value="HAD-like_sf"/>
</dbReference>
<dbReference type="FunFam" id="3.40.50.1000:FF:000063">
    <property type="entry name" value="Nuclear elongation and deformation protein"/>
    <property type="match status" value="1"/>
</dbReference>
<evidence type="ECO:0000313" key="8">
    <source>
        <dbReference type="EMBL" id="KAJ1719889.1"/>
    </source>
</evidence>
<gene>
    <name evidence="8" type="primary">ned1</name>
    <name evidence="8" type="ORF">LPJ53_005410</name>
</gene>
<evidence type="ECO:0000256" key="4">
    <source>
        <dbReference type="ARBA" id="ARBA00022553"/>
    </source>
</evidence>
<comment type="caution">
    <text evidence="8">The sequence shown here is derived from an EMBL/GenBank/DDBJ whole genome shotgun (WGS) entry which is preliminary data.</text>
</comment>
<dbReference type="SMART" id="SM00775">
    <property type="entry name" value="LNS2"/>
    <property type="match status" value="1"/>
</dbReference>
<feature type="domain" description="LNS2/PITP" evidence="7">
    <location>
        <begin position="702"/>
        <end position="857"/>
    </location>
</feature>
<dbReference type="InterPro" id="IPR031703">
    <property type="entry name" value="Lipin_mid"/>
</dbReference>
<keyword evidence="9" id="KW-1185">Reference proteome</keyword>
<evidence type="ECO:0000256" key="1">
    <source>
        <dbReference type="ARBA" id="ARBA00001946"/>
    </source>
</evidence>
<dbReference type="Proteomes" id="UP001149813">
    <property type="component" value="Unassembled WGS sequence"/>
</dbReference>
<proteinExistence type="inferred from homology"/>
<comment type="similarity">
    <text evidence="2">Belongs to the lipin family.</text>
</comment>